<dbReference type="Pfam" id="PF10551">
    <property type="entry name" value="MULE"/>
    <property type="match status" value="1"/>
</dbReference>
<keyword evidence="3" id="KW-1185">Reference proteome</keyword>
<organism evidence="2 3">
    <name type="scientific">Cuscuta europaea</name>
    <name type="common">European dodder</name>
    <dbReference type="NCBI Taxonomy" id="41803"/>
    <lineage>
        <taxon>Eukaryota</taxon>
        <taxon>Viridiplantae</taxon>
        <taxon>Streptophyta</taxon>
        <taxon>Embryophyta</taxon>
        <taxon>Tracheophyta</taxon>
        <taxon>Spermatophyta</taxon>
        <taxon>Magnoliopsida</taxon>
        <taxon>eudicotyledons</taxon>
        <taxon>Gunneridae</taxon>
        <taxon>Pentapetalae</taxon>
        <taxon>asterids</taxon>
        <taxon>lamiids</taxon>
        <taxon>Solanales</taxon>
        <taxon>Convolvulaceae</taxon>
        <taxon>Cuscuteae</taxon>
        <taxon>Cuscuta</taxon>
        <taxon>Cuscuta subgen. Cuscuta</taxon>
    </lineage>
</organism>
<sequence length="362" mass="42040">MLKEKYGYTVSYRRTWMGKQKAIAEIFGGWEKSYSELPRFMTALQDSNPGTIVQWYPPPNTPTGYMQFQRVFWAFKASIHGFKHYRPVLTIDGTHLYGKYKGTLLVAMGCDANNQIFSVAFAVVESENGDSWPWFMACIRQFVTNRELCVISDQHGGIVRAMNEVGSTWEEPYAHHRLCIRHLASNVHTHFKDIQLKNLFVWTARQHQKKKFDGGFKKIGEMSLEARQFLGNIPPEMWSLHHDGGYRYGTITSNLGEVFNSVMKNARYLPITALVQVSFYRVNVYFVNRRETSKMRVTEGHEYSPYITNTPHGVGVDISNNISMTKTIKKTMRTCSLPFVLQFFLYSRCCRNNLQHFTYFLF</sequence>
<feature type="domain" description="MULE transposase" evidence="1">
    <location>
        <begin position="88"/>
        <end position="186"/>
    </location>
</feature>
<accession>A0A9P0Z2B9</accession>
<evidence type="ECO:0000313" key="3">
    <source>
        <dbReference type="Proteomes" id="UP001152484"/>
    </source>
</evidence>
<dbReference type="InterPro" id="IPR018289">
    <property type="entry name" value="MULE_transposase_dom"/>
</dbReference>
<protein>
    <recommendedName>
        <fullName evidence="1">MULE transposase domain-containing protein</fullName>
    </recommendedName>
</protein>
<evidence type="ECO:0000259" key="1">
    <source>
        <dbReference type="Pfam" id="PF10551"/>
    </source>
</evidence>
<name>A0A9P0Z2B9_CUSEU</name>
<dbReference type="PANTHER" id="PTHR31973:SF195">
    <property type="entry name" value="MUDR FAMILY TRANSPOSASE"/>
    <property type="match status" value="1"/>
</dbReference>
<dbReference type="EMBL" id="CAMAPE010000017">
    <property type="protein sequence ID" value="CAH9084186.1"/>
    <property type="molecule type" value="Genomic_DNA"/>
</dbReference>
<evidence type="ECO:0000313" key="2">
    <source>
        <dbReference type="EMBL" id="CAH9084186.1"/>
    </source>
</evidence>
<dbReference type="PANTHER" id="PTHR31973">
    <property type="entry name" value="POLYPROTEIN, PUTATIVE-RELATED"/>
    <property type="match status" value="1"/>
</dbReference>
<dbReference type="Proteomes" id="UP001152484">
    <property type="component" value="Unassembled WGS sequence"/>
</dbReference>
<proteinExistence type="predicted"/>
<gene>
    <name evidence="2" type="ORF">CEURO_LOCUS8897</name>
</gene>
<dbReference type="AlphaFoldDB" id="A0A9P0Z2B9"/>
<dbReference type="OrthoDB" id="1895122at2759"/>
<reference evidence="2" key="1">
    <citation type="submission" date="2022-07" db="EMBL/GenBank/DDBJ databases">
        <authorList>
            <person name="Macas J."/>
            <person name="Novak P."/>
            <person name="Neumann P."/>
        </authorList>
    </citation>
    <scope>NUCLEOTIDE SEQUENCE</scope>
</reference>
<comment type="caution">
    <text evidence="2">The sequence shown here is derived from an EMBL/GenBank/DDBJ whole genome shotgun (WGS) entry which is preliminary data.</text>
</comment>